<evidence type="ECO:0000259" key="4">
    <source>
        <dbReference type="Pfam" id="PF13800"/>
    </source>
</evidence>
<evidence type="ECO:0000313" key="6">
    <source>
        <dbReference type="Proteomes" id="UP000228484"/>
    </source>
</evidence>
<accession>A0A2G6Q672</accession>
<organism evidence="5 6">
    <name type="scientific">Bacillus fungorum</name>
    <dbReference type="NCBI Taxonomy" id="2039284"/>
    <lineage>
        <taxon>Bacteria</taxon>
        <taxon>Bacillati</taxon>
        <taxon>Bacillota</taxon>
        <taxon>Bacilli</taxon>
        <taxon>Bacillales</taxon>
        <taxon>Bacillaceae</taxon>
        <taxon>Bacillus</taxon>
    </lineage>
</organism>
<dbReference type="EMBL" id="NWUW01000035">
    <property type="protein sequence ID" value="PIE92336.1"/>
    <property type="molecule type" value="Genomic_DNA"/>
</dbReference>
<dbReference type="Pfam" id="PF13800">
    <property type="entry name" value="Sigma_reg_N"/>
    <property type="match status" value="1"/>
</dbReference>
<feature type="domain" description="Putative zinc-finger" evidence="2">
    <location>
        <begin position="3"/>
        <end position="36"/>
    </location>
</feature>
<keyword evidence="1" id="KW-0812">Transmembrane</keyword>
<evidence type="ECO:0000313" key="5">
    <source>
        <dbReference type="EMBL" id="PIE92336.1"/>
    </source>
</evidence>
<dbReference type="InterPro" id="IPR027383">
    <property type="entry name" value="Znf_put"/>
</dbReference>
<keyword evidence="1" id="KW-1133">Transmembrane helix</keyword>
<dbReference type="AlphaFoldDB" id="A0A2G6Q672"/>
<keyword evidence="6" id="KW-1185">Reference proteome</keyword>
<evidence type="ECO:0000259" key="3">
    <source>
        <dbReference type="Pfam" id="PF13791"/>
    </source>
</evidence>
<dbReference type="Pfam" id="PF13791">
    <property type="entry name" value="Sigma_reg_C"/>
    <property type="match status" value="1"/>
</dbReference>
<evidence type="ECO:0000259" key="2">
    <source>
        <dbReference type="Pfam" id="PF13490"/>
    </source>
</evidence>
<protein>
    <submittedName>
        <fullName evidence="5">Sigma-M negative effector</fullName>
    </submittedName>
</protein>
<sequence>MGCTEFKKLWEKYENGTLTHDEQKRLESHIETCEECEVYLDELLSKSEPIKKRLPPKNLKVPFWKIKWKQRWQTVSFVIAVCIAIYFVGHFSSSLYFYSNEMKNLRKVNEIPALALEATIPNSRSAGGSTKIKPFFRTENEMNLYKTVGKKEFPIGTVTTSSFLSSVTVTNQTWANTAYSKKLSFVHPKIKQGDHLKESSKKVWDTLAKVHDGTVAEVAISFDKPYTLQELESFLYSAFEAQEMPPTPIWYALDTGQEKVNEEDFILHGGEVIGFPEHIHFPEDETKKLKTKEDEVTEMMRILSTNKETVSKTTWTNEKELNLDKRYQYVKDNGVKAYGIVITGPSKELLKLQNSPHIRYATLGDIEVWNWFDYE</sequence>
<name>A0A2G6Q672_9BACI</name>
<dbReference type="InterPro" id="IPR029101">
    <property type="entry name" value="Sigma_reg_N"/>
</dbReference>
<proteinExistence type="predicted"/>
<evidence type="ECO:0000256" key="1">
    <source>
        <dbReference type="SAM" id="Phobius"/>
    </source>
</evidence>
<feature type="domain" description="Sigma factor regulator N-terminal" evidence="4">
    <location>
        <begin position="65"/>
        <end position="152"/>
    </location>
</feature>
<feature type="transmembrane region" description="Helical" evidence="1">
    <location>
        <begin position="75"/>
        <end position="98"/>
    </location>
</feature>
<dbReference type="RefSeq" id="WP_099686305.1">
    <property type="nucleotide sequence ID" value="NZ_NWUW01000035.1"/>
</dbReference>
<comment type="caution">
    <text evidence="5">The sequence shown here is derived from an EMBL/GenBank/DDBJ whole genome shotgun (WGS) entry which is preliminary data.</text>
</comment>
<feature type="domain" description="Sigma factor regulator C-terminal" evidence="3">
    <location>
        <begin position="207"/>
        <end position="365"/>
    </location>
</feature>
<gene>
    <name evidence="5" type="ORF">CO726_26960</name>
</gene>
<dbReference type="InterPro" id="IPR025672">
    <property type="entry name" value="Sigma_reg_C_dom"/>
</dbReference>
<reference evidence="5 6" key="1">
    <citation type="submission" date="2017-09" db="EMBL/GenBank/DDBJ databases">
        <title>Biocontrol bacteria screening and application from spent mushroom substrate.</title>
        <authorList>
            <person name="Sun X."/>
        </authorList>
    </citation>
    <scope>NUCLEOTIDE SEQUENCE [LARGE SCALE GENOMIC DNA]</scope>
    <source>
        <strain evidence="5 6">100374</strain>
    </source>
</reference>
<dbReference type="Proteomes" id="UP000228484">
    <property type="component" value="Unassembled WGS sequence"/>
</dbReference>
<keyword evidence="1" id="KW-0472">Membrane</keyword>
<dbReference type="Pfam" id="PF13490">
    <property type="entry name" value="zf-HC2"/>
    <property type="match status" value="1"/>
</dbReference>